<feature type="transmembrane region" description="Helical" evidence="6">
    <location>
        <begin position="292"/>
        <end position="312"/>
    </location>
</feature>
<organism evidence="7 8">
    <name type="scientific">Roseibium porphyridii</name>
    <dbReference type="NCBI Taxonomy" id="2866279"/>
    <lineage>
        <taxon>Bacteria</taxon>
        <taxon>Pseudomonadati</taxon>
        <taxon>Pseudomonadota</taxon>
        <taxon>Alphaproteobacteria</taxon>
        <taxon>Hyphomicrobiales</taxon>
        <taxon>Stappiaceae</taxon>
        <taxon>Roseibium</taxon>
    </lineage>
</organism>
<comment type="subcellular location">
    <subcellularLocation>
        <location evidence="1">Cell membrane</location>
        <topology evidence="1">Multi-pass membrane protein</topology>
    </subcellularLocation>
</comment>
<sequence length="485" mass="51740">MASMLRNSVVNTTAGVLSMFMGFICSIIVARTLGVEGTGIVAYALWFMTVATVVSDYGMPQATLRFIARDVSGDHLHSALLQTLLSRFVVTTAIMAVGIGTYALWLASGNDARGSSVWLATIVLFLSYAYSTISIGAAQGLGQFDRAAKMTLTGCVLQFFSVLGGALLFGPVGAILGHATRHLPQALDLRRYLGQTAERVREIPADVKIYARNNWISGSVFALFGARIELALIGFFFSIAQVGYYSIGLTMSGMIAQLAVFILAFVVPQFGAMHDNADDTAFASAFQETIRWLGIVIAPIAIGGASIASELIPVVFGEDFAPAVWPAVILLAFAIAQALASVISRAILAKNRSTDELRMMLVWCGATTVSLLITVPSYGQLGAAWIRGGASILLLLMLSIYCHRVLQLRLPVLALMKSTLAAAICGATAAYMLTIVSGLIGLLIAVSAAAPVYFLALFLLRAVTWKEIRPLFDGLKTRMRSSKAD</sequence>
<dbReference type="PANTHER" id="PTHR30250:SF26">
    <property type="entry name" value="PSMA PROTEIN"/>
    <property type="match status" value="1"/>
</dbReference>
<keyword evidence="5 6" id="KW-0472">Membrane</keyword>
<dbReference type="PANTHER" id="PTHR30250">
    <property type="entry name" value="PST FAMILY PREDICTED COLANIC ACID TRANSPORTER"/>
    <property type="match status" value="1"/>
</dbReference>
<keyword evidence="3 6" id="KW-0812">Transmembrane</keyword>
<keyword evidence="4 6" id="KW-1133">Transmembrane helix</keyword>
<dbReference type="InterPro" id="IPR050833">
    <property type="entry name" value="Poly_Biosynth_Transport"/>
</dbReference>
<feature type="transmembrane region" description="Helical" evidence="6">
    <location>
        <begin position="40"/>
        <end position="59"/>
    </location>
</feature>
<evidence type="ECO:0000256" key="4">
    <source>
        <dbReference type="ARBA" id="ARBA00022989"/>
    </source>
</evidence>
<feature type="transmembrane region" description="Helical" evidence="6">
    <location>
        <begin position="12"/>
        <end position="33"/>
    </location>
</feature>
<feature type="transmembrane region" description="Helical" evidence="6">
    <location>
        <begin position="360"/>
        <end position="378"/>
    </location>
</feature>
<evidence type="ECO:0000256" key="2">
    <source>
        <dbReference type="ARBA" id="ARBA00022475"/>
    </source>
</evidence>
<protein>
    <submittedName>
        <fullName evidence="7">Oligosaccharide flippase family protein</fullName>
    </submittedName>
</protein>
<feature type="transmembrane region" description="Helical" evidence="6">
    <location>
        <begin position="414"/>
        <end position="433"/>
    </location>
</feature>
<feature type="transmembrane region" description="Helical" evidence="6">
    <location>
        <begin position="324"/>
        <end position="348"/>
    </location>
</feature>
<feature type="transmembrane region" description="Helical" evidence="6">
    <location>
        <begin position="215"/>
        <end position="237"/>
    </location>
</feature>
<feature type="transmembrane region" description="Helical" evidence="6">
    <location>
        <begin position="117"/>
        <end position="137"/>
    </location>
</feature>
<evidence type="ECO:0000256" key="6">
    <source>
        <dbReference type="SAM" id="Phobius"/>
    </source>
</evidence>
<feature type="transmembrane region" description="Helical" evidence="6">
    <location>
        <begin position="157"/>
        <end position="177"/>
    </location>
</feature>
<evidence type="ECO:0000256" key="1">
    <source>
        <dbReference type="ARBA" id="ARBA00004651"/>
    </source>
</evidence>
<evidence type="ECO:0000313" key="7">
    <source>
        <dbReference type="EMBL" id="WFE89383.1"/>
    </source>
</evidence>
<keyword evidence="2" id="KW-1003">Cell membrane</keyword>
<evidence type="ECO:0000256" key="3">
    <source>
        <dbReference type="ARBA" id="ARBA00022692"/>
    </source>
</evidence>
<proteinExistence type="predicted"/>
<gene>
    <name evidence="7" type="ORF">K1718_25050</name>
</gene>
<feature type="transmembrane region" description="Helical" evidence="6">
    <location>
        <begin position="439"/>
        <end position="460"/>
    </location>
</feature>
<dbReference type="RefSeq" id="WP_265680423.1">
    <property type="nucleotide sequence ID" value="NZ_CP120863.1"/>
</dbReference>
<accession>A0ABY8F1M9</accession>
<reference evidence="7 8" key="1">
    <citation type="submission" date="2023-03" db="EMBL/GenBank/DDBJ databases">
        <title>Roseibium porphyridii sp. nov. and Roseibium rhodosorbium sp. nov. isolated from marine algae, Porphyridium cruentum and Rhodosorus marinus, respectively.</title>
        <authorList>
            <person name="Lee M.W."/>
            <person name="Choi B.J."/>
            <person name="Lee J.K."/>
            <person name="Choi D.G."/>
            <person name="Baek J.H."/>
            <person name="Bayburt H."/>
            <person name="Kim J.M."/>
            <person name="Han D.M."/>
            <person name="Kim K.H."/>
            <person name="Jeon C.O."/>
        </authorList>
    </citation>
    <scope>NUCLEOTIDE SEQUENCE [LARGE SCALE GENOMIC DNA]</scope>
    <source>
        <strain evidence="7 8">KMA01</strain>
    </source>
</reference>
<evidence type="ECO:0000313" key="8">
    <source>
        <dbReference type="Proteomes" id="UP001209803"/>
    </source>
</evidence>
<name>A0ABY8F1M9_9HYPH</name>
<dbReference type="Pfam" id="PF13440">
    <property type="entry name" value="Polysacc_synt_3"/>
    <property type="match status" value="1"/>
</dbReference>
<feature type="transmembrane region" description="Helical" evidence="6">
    <location>
        <begin position="243"/>
        <end position="267"/>
    </location>
</feature>
<dbReference type="Proteomes" id="UP001209803">
    <property type="component" value="Chromosome"/>
</dbReference>
<evidence type="ECO:0000256" key="5">
    <source>
        <dbReference type="ARBA" id="ARBA00023136"/>
    </source>
</evidence>
<feature type="transmembrane region" description="Helical" evidence="6">
    <location>
        <begin position="79"/>
        <end position="105"/>
    </location>
</feature>
<keyword evidence="8" id="KW-1185">Reference proteome</keyword>
<dbReference type="EMBL" id="CP120863">
    <property type="protein sequence ID" value="WFE89383.1"/>
    <property type="molecule type" value="Genomic_DNA"/>
</dbReference>
<feature type="transmembrane region" description="Helical" evidence="6">
    <location>
        <begin position="384"/>
        <end position="402"/>
    </location>
</feature>